<accession>A0ABD0YV64</accession>
<evidence type="ECO:0000313" key="3">
    <source>
        <dbReference type="Proteomes" id="UP001558652"/>
    </source>
</evidence>
<proteinExistence type="predicted"/>
<evidence type="ECO:0000313" key="2">
    <source>
        <dbReference type="EMBL" id="KAL1139839.1"/>
    </source>
</evidence>
<feature type="compositionally biased region" description="Polar residues" evidence="1">
    <location>
        <begin position="9"/>
        <end position="22"/>
    </location>
</feature>
<dbReference type="EMBL" id="JBFDAA010000002">
    <property type="protein sequence ID" value="KAL1139839.1"/>
    <property type="molecule type" value="Genomic_DNA"/>
</dbReference>
<reference evidence="2 3" key="1">
    <citation type="submission" date="2024-07" db="EMBL/GenBank/DDBJ databases">
        <title>Chromosome-level genome assembly of the water stick insect Ranatra chinensis (Heteroptera: Nepidae).</title>
        <authorList>
            <person name="Liu X."/>
        </authorList>
    </citation>
    <scope>NUCLEOTIDE SEQUENCE [LARGE SCALE GENOMIC DNA]</scope>
    <source>
        <strain evidence="2">Cailab_2021Rc</strain>
        <tissue evidence="2">Muscle</tissue>
    </source>
</reference>
<evidence type="ECO:0000256" key="1">
    <source>
        <dbReference type="SAM" id="MobiDB-lite"/>
    </source>
</evidence>
<comment type="caution">
    <text evidence="2">The sequence shown here is derived from an EMBL/GenBank/DDBJ whole genome shotgun (WGS) entry which is preliminary data.</text>
</comment>
<organism evidence="2 3">
    <name type="scientific">Ranatra chinensis</name>
    <dbReference type="NCBI Taxonomy" id="642074"/>
    <lineage>
        <taxon>Eukaryota</taxon>
        <taxon>Metazoa</taxon>
        <taxon>Ecdysozoa</taxon>
        <taxon>Arthropoda</taxon>
        <taxon>Hexapoda</taxon>
        <taxon>Insecta</taxon>
        <taxon>Pterygota</taxon>
        <taxon>Neoptera</taxon>
        <taxon>Paraneoptera</taxon>
        <taxon>Hemiptera</taxon>
        <taxon>Heteroptera</taxon>
        <taxon>Panheteroptera</taxon>
        <taxon>Nepomorpha</taxon>
        <taxon>Nepidae</taxon>
        <taxon>Ranatrinae</taxon>
        <taxon>Ranatra</taxon>
    </lineage>
</organism>
<keyword evidence="3" id="KW-1185">Reference proteome</keyword>
<protein>
    <submittedName>
        <fullName evidence="2">Uncharacterized protein</fullName>
    </submittedName>
</protein>
<gene>
    <name evidence="2" type="ORF">AAG570_006816</name>
</gene>
<sequence length="105" mass="11669">MASKPRNMFYQNKQQEMTKRGSTLNGQTVLEFWQAGGAEGVELRVKSAMLWVKVEPTRAKHPPPPPPHTNFTLWAFTVHAHLPNATRLSGKVPEVGPQELNLGLG</sequence>
<dbReference type="Proteomes" id="UP001558652">
    <property type="component" value="Unassembled WGS sequence"/>
</dbReference>
<dbReference type="AlphaFoldDB" id="A0ABD0YV64"/>
<name>A0ABD0YV64_9HEMI</name>
<feature type="region of interest" description="Disordered" evidence="1">
    <location>
        <begin position="1"/>
        <end position="22"/>
    </location>
</feature>